<keyword evidence="1" id="KW-1133">Transmembrane helix</keyword>
<dbReference type="InterPro" id="IPR025698">
    <property type="entry name" value="2TM_dom"/>
</dbReference>
<evidence type="ECO:0000259" key="2">
    <source>
        <dbReference type="Pfam" id="PF13239"/>
    </source>
</evidence>
<evidence type="ECO:0000313" key="4">
    <source>
        <dbReference type="Proteomes" id="UP000479293"/>
    </source>
</evidence>
<proteinExistence type="predicted"/>
<comment type="caution">
    <text evidence="3">The sequence shown here is derived from an EMBL/GenBank/DDBJ whole genome shotgun (WGS) entry which is preliminary data.</text>
</comment>
<feature type="transmembrane region" description="Helical" evidence="1">
    <location>
        <begin position="21"/>
        <end position="39"/>
    </location>
</feature>
<dbReference type="RefSeq" id="WP_152757798.1">
    <property type="nucleotide sequence ID" value="NZ_WHLY01000002.1"/>
</dbReference>
<sequence>MEPRNERLWKIARLRAKFKNSAITYLVVNTTLVAIWYFTSGPRNFFWPVFPLFFWGVGLAFNYYQAYWDNGDSVQKEYDKLLREDQQ</sequence>
<feature type="domain" description="2TM" evidence="2">
    <location>
        <begin position="15"/>
        <end position="69"/>
    </location>
</feature>
<dbReference type="Proteomes" id="UP000479293">
    <property type="component" value="Unassembled WGS sequence"/>
</dbReference>
<evidence type="ECO:0000256" key="1">
    <source>
        <dbReference type="SAM" id="Phobius"/>
    </source>
</evidence>
<name>A0A7C9BAV4_9BACT</name>
<organism evidence="3 4">
    <name type="scientific">Salmonirosea aquatica</name>
    <dbReference type="NCBI Taxonomy" id="2654236"/>
    <lineage>
        <taxon>Bacteria</taxon>
        <taxon>Pseudomonadati</taxon>
        <taxon>Bacteroidota</taxon>
        <taxon>Cytophagia</taxon>
        <taxon>Cytophagales</taxon>
        <taxon>Spirosomataceae</taxon>
        <taxon>Salmonirosea</taxon>
    </lineage>
</organism>
<dbReference type="Pfam" id="PF13239">
    <property type="entry name" value="2TM"/>
    <property type="match status" value="1"/>
</dbReference>
<keyword evidence="1" id="KW-0472">Membrane</keyword>
<keyword evidence="1" id="KW-0812">Transmembrane</keyword>
<gene>
    <name evidence="3" type="ORF">GBK04_06080</name>
</gene>
<dbReference type="EMBL" id="WHLY01000002">
    <property type="protein sequence ID" value="MPR32936.1"/>
    <property type="molecule type" value="Genomic_DNA"/>
</dbReference>
<evidence type="ECO:0000313" key="3">
    <source>
        <dbReference type="EMBL" id="MPR32936.1"/>
    </source>
</evidence>
<reference evidence="3 4" key="1">
    <citation type="submission" date="2019-10" db="EMBL/GenBank/DDBJ databases">
        <title>Draft Genome Sequence of Cytophagaceae sp. SJW1-29.</title>
        <authorList>
            <person name="Choi A."/>
        </authorList>
    </citation>
    <scope>NUCLEOTIDE SEQUENCE [LARGE SCALE GENOMIC DNA]</scope>
    <source>
        <strain evidence="3 4">SJW1-29</strain>
    </source>
</reference>
<protein>
    <recommendedName>
        <fullName evidence="2">2TM domain-containing protein</fullName>
    </recommendedName>
</protein>
<feature type="transmembrane region" description="Helical" evidence="1">
    <location>
        <begin position="45"/>
        <end position="64"/>
    </location>
</feature>
<dbReference type="AlphaFoldDB" id="A0A7C9BAV4"/>
<accession>A0A7C9BAV4</accession>
<keyword evidence="4" id="KW-1185">Reference proteome</keyword>